<protein>
    <submittedName>
        <fullName evidence="1">Pentatricopeptide repeat-containing protein</fullName>
    </submittedName>
</protein>
<dbReference type="Proteomes" id="UP000327157">
    <property type="component" value="Chromosome 12"/>
</dbReference>
<name>A0A5N5HUR3_9ROSA</name>
<keyword evidence="2" id="KW-1185">Reference proteome</keyword>
<dbReference type="EMBL" id="SMOL01000143">
    <property type="protein sequence ID" value="KAB2631605.1"/>
    <property type="molecule type" value="Genomic_DNA"/>
</dbReference>
<evidence type="ECO:0000313" key="2">
    <source>
        <dbReference type="Proteomes" id="UP000327157"/>
    </source>
</evidence>
<reference evidence="1 2" key="1">
    <citation type="submission" date="2019-09" db="EMBL/GenBank/DDBJ databases">
        <authorList>
            <person name="Ou C."/>
        </authorList>
    </citation>
    <scope>NUCLEOTIDE SEQUENCE [LARGE SCALE GENOMIC DNA]</scope>
    <source>
        <strain evidence="1">S2</strain>
        <tissue evidence="1">Leaf</tissue>
    </source>
</reference>
<organism evidence="1 2">
    <name type="scientific">Pyrus ussuriensis x Pyrus communis</name>
    <dbReference type="NCBI Taxonomy" id="2448454"/>
    <lineage>
        <taxon>Eukaryota</taxon>
        <taxon>Viridiplantae</taxon>
        <taxon>Streptophyta</taxon>
        <taxon>Embryophyta</taxon>
        <taxon>Tracheophyta</taxon>
        <taxon>Spermatophyta</taxon>
        <taxon>Magnoliopsida</taxon>
        <taxon>eudicotyledons</taxon>
        <taxon>Gunneridae</taxon>
        <taxon>Pentapetalae</taxon>
        <taxon>rosids</taxon>
        <taxon>fabids</taxon>
        <taxon>Rosales</taxon>
        <taxon>Rosaceae</taxon>
        <taxon>Amygdaloideae</taxon>
        <taxon>Maleae</taxon>
        <taxon>Pyrus</taxon>
    </lineage>
</organism>
<proteinExistence type="predicted"/>
<reference evidence="1 2" key="3">
    <citation type="submission" date="2019-11" db="EMBL/GenBank/DDBJ databases">
        <title>A de novo genome assembly of a pear dwarfing rootstock.</title>
        <authorList>
            <person name="Wang F."/>
            <person name="Wang J."/>
            <person name="Li S."/>
            <person name="Zhang Y."/>
            <person name="Fang M."/>
            <person name="Ma L."/>
            <person name="Zhao Y."/>
            <person name="Jiang S."/>
        </authorList>
    </citation>
    <scope>NUCLEOTIDE SEQUENCE [LARGE SCALE GENOMIC DNA]</scope>
    <source>
        <strain evidence="1">S2</strain>
        <tissue evidence="1">Leaf</tissue>
    </source>
</reference>
<dbReference type="AlphaFoldDB" id="A0A5N5HUR3"/>
<sequence>MAKSEFYNNEIIFGPTFITRFHRTPSRRLSKSTNIRRKLMRHLYVVAYVEHVICTIEFHTKTKEKEDNGKKEQNWRM</sequence>
<accession>A0A5N5HUR3</accession>
<gene>
    <name evidence="1" type="ORF">D8674_009124</name>
</gene>
<comment type="caution">
    <text evidence="1">The sequence shown here is derived from an EMBL/GenBank/DDBJ whole genome shotgun (WGS) entry which is preliminary data.</text>
</comment>
<reference evidence="2" key="2">
    <citation type="submission" date="2019-10" db="EMBL/GenBank/DDBJ databases">
        <title>A de novo genome assembly of a pear dwarfing rootstock.</title>
        <authorList>
            <person name="Wang F."/>
            <person name="Wang J."/>
            <person name="Li S."/>
            <person name="Zhang Y."/>
            <person name="Fang M."/>
            <person name="Ma L."/>
            <person name="Zhao Y."/>
            <person name="Jiang S."/>
        </authorList>
    </citation>
    <scope>NUCLEOTIDE SEQUENCE [LARGE SCALE GENOMIC DNA]</scope>
</reference>
<evidence type="ECO:0000313" key="1">
    <source>
        <dbReference type="EMBL" id="KAB2631605.1"/>
    </source>
</evidence>